<keyword evidence="4" id="KW-1185">Reference proteome</keyword>
<gene>
    <name evidence="3" type="ORF">Epro_0360</name>
</gene>
<dbReference type="AlphaFoldDB" id="A0A0G3WJR5"/>
<protein>
    <recommendedName>
        <fullName evidence="2">Autotransporter domain-containing protein</fullName>
    </recommendedName>
</protein>
<sequence length="316" mass="34049">MKKLLLALVISISCFCAAYAQVNKGGVFIANVLTVPSFADAQTSALNNLHQYKEANISAEVSLGSFKYKKENAIDADFDGKERNLLVGLDMYKTDSVTLGMLVKYSVTELDEFGDYSKITDIGVGGYLGYFFEKLDVKAVLRTGYQTYSNEKNTSVIKTSKGEFTGNSFMANVEAKYKIPVNEVFVLKPFVAFDAGANFYKGVSLDGFSLKGGSYFKSAVEGGAGIEAQLSGVFLYLDIGVGYLLSGNKNTITADVLGVETEIEGTKQSRVAAKTRIGAEVDLNSDVALFFNAGYSESSSFRNVFAAIGVNCKIGE</sequence>
<dbReference type="Pfam" id="PF03797">
    <property type="entry name" value="Autotransporter"/>
    <property type="match status" value="1"/>
</dbReference>
<evidence type="ECO:0000259" key="2">
    <source>
        <dbReference type="PROSITE" id="PS51208"/>
    </source>
</evidence>
<proteinExistence type="predicted"/>
<dbReference type="InterPro" id="IPR036709">
    <property type="entry name" value="Autotransporte_beta_dom_sf"/>
</dbReference>
<feature type="signal peptide" evidence="1">
    <location>
        <begin position="1"/>
        <end position="20"/>
    </location>
</feature>
<dbReference type="OrthoDB" id="9780507at2"/>
<feature type="domain" description="Autotransporter" evidence="2">
    <location>
        <begin position="50"/>
        <end position="316"/>
    </location>
</feature>
<dbReference type="KEGG" id="epo:Epro_0360"/>
<dbReference type="Gene3D" id="2.40.128.130">
    <property type="entry name" value="Autotransporter beta-domain"/>
    <property type="match status" value="1"/>
</dbReference>
<evidence type="ECO:0000313" key="4">
    <source>
        <dbReference type="Proteomes" id="UP000035337"/>
    </source>
</evidence>
<evidence type="ECO:0000313" key="3">
    <source>
        <dbReference type="EMBL" id="AKL97739.1"/>
    </source>
</evidence>
<reference evidence="3 4" key="1">
    <citation type="submission" date="2014-09" db="EMBL/GenBank/DDBJ databases">
        <title>Complete genome sequence of Endomicrobium proavitum.</title>
        <authorList>
            <person name="Zheng H."/>
        </authorList>
    </citation>
    <scope>NUCLEOTIDE SEQUENCE [LARGE SCALE GENOMIC DNA]</scope>
    <source>
        <strain evidence="3 4">Rsa215</strain>
    </source>
</reference>
<accession>A0A0G3WJR5</accession>
<organism evidence="3 4">
    <name type="scientific">Endomicrobium proavitum</name>
    <dbReference type="NCBI Taxonomy" id="1408281"/>
    <lineage>
        <taxon>Bacteria</taxon>
        <taxon>Pseudomonadati</taxon>
        <taxon>Elusimicrobiota</taxon>
        <taxon>Endomicrobiia</taxon>
        <taxon>Endomicrobiales</taxon>
        <taxon>Endomicrobiaceae</taxon>
        <taxon>Endomicrobium</taxon>
    </lineage>
</organism>
<dbReference type="RefSeq" id="WP_052570047.1">
    <property type="nucleotide sequence ID" value="NZ_CP009498.1"/>
</dbReference>
<dbReference type="STRING" id="1408281.Epro_0360"/>
<dbReference type="PROSITE" id="PS51208">
    <property type="entry name" value="AUTOTRANSPORTER"/>
    <property type="match status" value="1"/>
</dbReference>
<dbReference type="InterPro" id="IPR005546">
    <property type="entry name" value="Autotransporte_beta"/>
</dbReference>
<dbReference type="EMBL" id="CP009498">
    <property type="protein sequence ID" value="AKL97739.1"/>
    <property type="molecule type" value="Genomic_DNA"/>
</dbReference>
<keyword evidence="1" id="KW-0732">Signal</keyword>
<dbReference type="SMART" id="SM00869">
    <property type="entry name" value="Autotransporter"/>
    <property type="match status" value="1"/>
</dbReference>
<dbReference type="SUPFAM" id="SSF103515">
    <property type="entry name" value="Autotransporter"/>
    <property type="match status" value="1"/>
</dbReference>
<feature type="chain" id="PRO_5005186177" description="Autotransporter domain-containing protein" evidence="1">
    <location>
        <begin position="21"/>
        <end position="316"/>
    </location>
</feature>
<evidence type="ECO:0000256" key="1">
    <source>
        <dbReference type="SAM" id="SignalP"/>
    </source>
</evidence>
<name>A0A0G3WJR5_9BACT</name>
<dbReference type="Proteomes" id="UP000035337">
    <property type="component" value="Chromosome"/>
</dbReference>